<dbReference type="EMBL" id="JBBKTX010000018">
    <property type="protein sequence ID" value="MFK4753612.1"/>
    <property type="molecule type" value="Genomic_DNA"/>
</dbReference>
<evidence type="ECO:0000313" key="2">
    <source>
        <dbReference type="EMBL" id="MFK4753612.1"/>
    </source>
</evidence>
<sequence>MFMHMLRKSAFIKAPLVKAPQTLLIGCVVLATVAVTGCSTQVKRVDSNEEIALSDRWNATDSRLVAEEMVADMVSFPWATEFEMNNGRKPTVIIQRISNKSHEHIAVDTFINDIKRSIIRSGKASFVAGGEERESVRDERSDQELNAKDAKAQGQEKAADYALSGTLNSIVDQADKERVTFYQVDLKLIDMESNIEVWNGQKKIQKYQKKSSFGL</sequence>
<evidence type="ECO:0000256" key="1">
    <source>
        <dbReference type="SAM" id="MobiDB-lite"/>
    </source>
</evidence>
<proteinExistence type="predicted"/>
<comment type="caution">
    <text evidence="2">The sequence shown here is derived from an EMBL/GenBank/DDBJ whole genome shotgun (WGS) entry which is preliminary data.</text>
</comment>
<dbReference type="RefSeq" id="WP_416206634.1">
    <property type="nucleotide sequence ID" value="NZ_JBBKTX010000018.1"/>
</dbReference>
<dbReference type="InterPro" id="IPR014094">
    <property type="entry name" value="LpoB"/>
</dbReference>
<keyword evidence="3" id="KW-1185">Reference proteome</keyword>
<evidence type="ECO:0000313" key="3">
    <source>
        <dbReference type="Proteomes" id="UP001620597"/>
    </source>
</evidence>
<protein>
    <submittedName>
        <fullName evidence="2">Penicillin-binding protein activator LpoB</fullName>
    </submittedName>
</protein>
<dbReference type="Pfam" id="PF13036">
    <property type="entry name" value="LpoB"/>
    <property type="match status" value="1"/>
</dbReference>
<organism evidence="2 3">
    <name type="scientific">Oceanobacter antarcticus</name>
    <dbReference type="NCBI Taxonomy" id="3133425"/>
    <lineage>
        <taxon>Bacteria</taxon>
        <taxon>Pseudomonadati</taxon>
        <taxon>Pseudomonadota</taxon>
        <taxon>Gammaproteobacteria</taxon>
        <taxon>Oceanospirillales</taxon>
        <taxon>Oceanospirillaceae</taxon>
        <taxon>Oceanobacter</taxon>
    </lineage>
</organism>
<name>A0ABW8NKW5_9GAMM</name>
<feature type="region of interest" description="Disordered" evidence="1">
    <location>
        <begin position="130"/>
        <end position="151"/>
    </location>
</feature>
<reference evidence="2 3" key="1">
    <citation type="submission" date="2024-03" db="EMBL/GenBank/DDBJ databases">
        <title>High-quality draft genome sequence of Oceanobacter sp. wDCs-4.</title>
        <authorList>
            <person name="Dong C."/>
        </authorList>
    </citation>
    <scope>NUCLEOTIDE SEQUENCE [LARGE SCALE GENOMIC DNA]</scope>
    <source>
        <strain evidence="3">wDCs-4</strain>
    </source>
</reference>
<accession>A0ABW8NKW5</accession>
<gene>
    <name evidence="2" type="ORF">WG929_14445</name>
</gene>
<dbReference type="Proteomes" id="UP001620597">
    <property type="component" value="Unassembled WGS sequence"/>
</dbReference>
<dbReference type="Gene3D" id="3.40.50.10610">
    <property type="entry name" value="ABC-type transport auxiliary lipoprotein component"/>
    <property type="match status" value="1"/>
</dbReference>